<reference evidence="2" key="1">
    <citation type="journal article" date="2020" name="Nature">
        <title>Giant virus diversity and host interactions through global metagenomics.</title>
        <authorList>
            <person name="Schulz F."/>
            <person name="Roux S."/>
            <person name="Paez-Espino D."/>
            <person name="Jungbluth S."/>
            <person name="Walsh D.A."/>
            <person name="Denef V.J."/>
            <person name="McMahon K.D."/>
            <person name="Konstantinidis K.T."/>
            <person name="Eloe-Fadrosh E.A."/>
            <person name="Kyrpides N.C."/>
            <person name="Woyke T."/>
        </authorList>
    </citation>
    <scope>NUCLEOTIDE SEQUENCE</scope>
    <source>
        <strain evidence="2">GVMAG-M-3300027759-16</strain>
    </source>
</reference>
<name>A0A6C0L7B9_9ZZZZ</name>
<evidence type="ECO:0000256" key="1">
    <source>
        <dbReference type="SAM" id="Coils"/>
    </source>
</evidence>
<feature type="coiled-coil region" evidence="1">
    <location>
        <begin position="239"/>
        <end position="276"/>
    </location>
</feature>
<sequence>MESVVNYLEDAEKKLRQEMSALFSKMKEQRDTMSLEGIEDMYTYTPVEGVLYEPCVRIPGQGGYYCSEYKLPKDEYVIIIKTSMSGSTQQYQAVVYSCIALTNYGRLFLTHPIFENRAFGGYSYHSPANDTHIHCATHGQSPSQILPIIKLEPLPYKMPEFFIRTYRFGMGMPDPAYCTYSRRIPESVEKSILKATASLQELNKEFYLFAGKWKPHMTEHATLDVDTMRQTIIDNAHSIEEIKVNEESLAQQNKILQAELKELKEQNVNLEKEKARLLPLEKYKDAVIDFMDNHYDGDERWLSNVEHDDDDKPIDTDIIKYYSDWHTNKVFMEEWEYDDVMESKEELNEYRIYKRVKGGMVSSGMDNSSVAKNVHSIKKTINKLKI</sequence>
<dbReference type="EMBL" id="MN740438">
    <property type="protein sequence ID" value="QHU26267.1"/>
    <property type="molecule type" value="Genomic_DNA"/>
</dbReference>
<dbReference type="AlphaFoldDB" id="A0A6C0L7B9"/>
<organism evidence="2">
    <name type="scientific">viral metagenome</name>
    <dbReference type="NCBI Taxonomy" id="1070528"/>
    <lineage>
        <taxon>unclassified sequences</taxon>
        <taxon>metagenomes</taxon>
        <taxon>organismal metagenomes</taxon>
    </lineage>
</organism>
<accession>A0A6C0L7B9</accession>
<evidence type="ECO:0000313" key="2">
    <source>
        <dbReference type="EMBL" id="QHU26267.1"/>
    </source>
</evidence>
<proteinExistence type="predicted"/>
<protein>
    <submittedName>
        <fullName evidence="2">Uncharacterized protein</fullName>
    </submittedName>
</protein>
<keyword evidence="1" id="KW-0175">Coiled coil</keyword>